<dbReference type="Gene3D" id="1.25.40.20">
    <property type="entry name" value="Ankyrin repeat-containing domain"/>
    <property type="match status" value="1"/>
</dbReference>
<dbReference type="GO" id="GO:0071356">
    <property type="term" value="P:cellular response to tumor necrosis factor"/>
    <property type="evidence" value="ECO:0007669"/>
    <property type="project" value="TreeGrafter"/>
</dbReference>
<proteinExistence type="predicted"/>
<evidence type="ECO:0000256" key="3">
    <source>
        <dbReference type="ARBA" id="ARBA00022863"/>
    </source>
</evidence>
<dbReference type="InterPro" id="IPR002110">
    <property type="entry name" value="Ankyrin_rpt"/>
</dbReference>
<dbReference type="Pfam" id="PF12796">
    <property type="entry name" value="Ank_2"/>
    <property type="match status" value="1"/>
</dbReference>
<dbReference type="EMBL" id="EU001258">
    <property type="protein sequence ID" value="ACE75486.1"/>
    <property type="molecule type" value="Genomic_DNA"/>
</dbReference>
<comment type="function">
    <text evidence="5">Suppresses the host immune response through NF-kappa-B inactivation. Possesses ankyrin repeat domains required for NF-kappa-B binding but lacks the regulatory regions required for dissociation from NF-kappa-B and degradation. Therefore, prevents host NF-kappa-B release and subsequent activation.</text>
</comment>
<evidence type="ECO:0000256" key="5">
    <source>
        <dbReference type="ARBA" id="ARBA00037244"/>
    </source>
</evidence>
<dbReference type="RefSeq" id="YP_009665915.1">
    <property type="nucleotide sequence ID" value="NC_043336.1"/>
</dbReference>
<sequence length="197" mass="22190">MESVLGTRLTKASTMESTKLLQMLSTRYHSGDYLLHVACKNSWLTFLREVKTVLNKPIPRILAVRNNDDLQCTHIIAMAANPKAPEMMDVVLSLGADINDQKTSTGATPLHLCVWSRNYALAEWLCEAPGIDLEIKNYSRKTAYQIACEFRDNRMMMILERAGAKCNFPEVPVQNYYDDNHSDSGYDSGSGYDSDEL</sequence>
<keyword evidence="4" id="KW-0040">ANK repeat</keyword>
<dbReference type="PANTHER" id="PTHR46680:SF3">
    <property type="entry name" value="NF-KAPPA-B INHIBITOR CACTUS"/>
    <property type="match status" value="1"/>
</dbReference>
<dbReference type="SUPFAM" id="SSF48403">
    <property type="entry name" value="Ankyrin repeat"/>
    <property type="match status" value="1"/>
</dbReference>
<dbReference type="PANTHER" id="PTHR46680">
    <property type="entry name" value="NF-KAPPA-B INHIBITOR ALPHA"/>
    <property type="match status" value="1"/>
</dbReference>
<dbReference type="KEGG" id="vg:41332151"/>
<dbReference type="InterPro" id="IPR036770">
    <property type="entry name" value="Ankyrin_rpt-contain_sf"/>
</dbReference>
<organism evidence="6">
    <name type="scientific">Bracoviriform indiense</name>
    <dbReference type="NCBI Taxonomy" id="116759"/>
    <lineage>
        <taxon>Viruses</taxon>
        <taxon>Viruses incertae sedis</taxon>
        <taxon>Polydnaviriformidae</taxon>
        <taxon>Bracoviriform</taxon>
    </lineage>
</organism>
<protein>
    <submittedName>
        <fullName evidence="6">Viral ankyrin</fullName>
    </submittedName>
</protein>
<dbReference type="GeneID" id="41332151"/>
<reference evidence="6" key="1">
    <citation type="submission" date="2007-06" db="EMBL/GenBank/DDBJ databases">
        <authorList>
            <person name="Desjardins C.A."/>
            <person name="Gundersen-Rindal D.E."/>
            <person name="Hostetler J.B."/>
            <person name="Tallon L.J."/>
            <person name="Utterback T.R."/>
            <person name="Fuester R.W."/>
            <person name="Schatz M.C."/>
            <person name="Pedroni M.J."/>
            <person name="Fadrosh D.W."/>
            <person name="Haas B.J."/>
            <person name="Toms B.S."/>
            <person name="Chen D."/>
            <person name="Nene V."/>
        </authorList>
    </citation>
    <scope>NUCLEOTIDE SEQUENCE</scope>
</reference>
<dbReference type="SMART" id="SM00248">
    <property type="entry name" value="ANK"/>
    <property type="match status" value="3"/>
</dbReference>
<dbReference type="InterPro" id="IPR051070">
    <property type="entry name" value="NF-kappa-B_inhibitor"/>
</dbReference>
<evidence type="ECO:0000256" key="2">
    <source>
        <dbReference type="ARBA" id="ARBA00022737"/>
    </source>
</evidence>
<evidence type="ECO:0000313" key="6">
    <source>
        <dbReference type="EMBL" id="ACE75486.1"/>
    </source>
</evidence>
<dbReference type="GO" id="GO:0085034">
    <property type="term" value="P:symbiont-mediated suppression of host NF-kappaB cascade"/>
    <property type="evidence" value="ECO:0007669"/>
    <property type="project" value="UniProtKB-KW"/>
</dbReference>
<evidence type="ECO:0000256" key="4">
    <source>
        <dbReference type="ARBA" id="ARBA00023043"/>
    </source>
</evidence>
<keyword evidence="2" id="KW-0677">Repeat</keyword>
<dbReference type="GO" id="GO:0051059">
    <property type="term" value="F:NF-kappaB binding"/>
    <property type="evidence" value="ECO:0007669"/>
    <property type="project" value="TreeGrafter"/>
</dbReference>
<keyword evidence="1" id="KW-0945">Host-virus interaction</keyword>
<accession>B8PQ60</accession>
<keyword evidence="3" id="KW-1100">Inhibition of host NF-kappa-B by virus</keyword>
<name>B8PQ60_9VIRU</name>
<evidence type="ECO:0000256" key="1">
    <source>
        <dbReference type="ARBA" id="ARBA00022581"/>
    </source>
</evidence>
<gene>
    <name evidence="6" type="ORF">GBV_29_0050</name>
</gene>